<gene>
    <name evidence="1" type="ORF">GMARGA_LOCUS39721</name>
</gene>
<accession>A0ABN7X7Y4</accession>
<organism evidence="1 2">
    <name type="scientific">Gigaspora margarita</name>
    <dbReference type="NCBI Taxonomy" id="4874"/>
    <lineage>
        <taxon>Eukaryota</taxon>
        <taxon>Fungi</taxon>
        <taxon>Fungi incertae sedis</taxon>
        <taxon>Mucoromycota</taxon>
        <taxon>Glomeromycotina</taxon>
        <taxon>Glomeromycetes</taxon>
        <taxon>Diversisporales</taxon>
        <taxon>Gigasporaceae</taxon>
        <taxon>Gigaspora</taxon>
    </lineage>
</organism>
<name>A0ABN7X7Y4_GIGMA</name>
<comment type="caution">
    <text evidence="1">The sequence shown here is derived from an EMBL/GenBank/DDBJ whole genome shotgun (WGS) entry which is preliminary data.</text>
</comment>
<keyword evidence="2" id="KW-1185">Reference proteome</keyword>
<evidence type="ECO:0000313" key="2">
    <source>
        <dbReference type="Proteomes" id="UP000789901"/>
    </source>
</evidence>
<evidence type="ECO:0000313" key="1">
    <source>
        <dbReference type="EMBL" id="CAG8849447.1"/>
    </source>
</evidence>
<protein>
    <submittedName>
        <fullName evidence="1">20918_t:CDS:1</fullName>
    </submittedName>
</protein>
<feature type="non-terminal residue" evidence="1">
    <location>
        <position position="41"/>
    </location>
</feature>
<sequence length="41" mass="4928">MWSYRTVIEKVIEKTKGYWYPSALQTKDEPIFKPDQPRAEP</sequence>
<dbReference type="EMBL" id="CAJVQB010096273">
    <property type="protein sequence ID" value="CAG8849447.1"/>
    <property type="molecule type" value="Genomic_DNA"/>
</dbReference>
<dbReference type="Proteomes" id="UP000789901">
    <property type="component" value="Unassembled WGS sequence"/>
</dbReference>
<reference evidence="1 2" key="1">
    <citation type="submission" date="2021-06" db="EMBL/GenBank/DDBJ databases">
        <authorList>
            <person name="Kallberg Y."/>
            <person name="Tangrot J."/>
            <person name="Rosling A."/>
        </authorList>
    </citation>
    <scope>NUCLEOTIDE SEQUENCE [LARGE SCALE GENOMIC DNA]</scope>
    <source>
        <strain evidence="1 2">120-4 pot B 10/14</strain>
    </source>
</reference>
<proteinExistence type="predicted"/>